<evidence type="ECO:0000256" key="5">
    <source>
        <dbReference type="ARBA" id="ARBA00022763"/>
    </source>
</evidence>
<keyword evidence="13" id="KW-1185">Reference proteome</keyword>
<evidence type="ECO:0000313" key="13">
    <source>
        <dbReference type="Proteomes" id="UP000006681"/>
    </source>
</evidence>
<accession>E1QU21</accession>
<dbReference type="RefSeq" id="WP_013335543.1">
    <property type="nucleotide sequence ID" value="NC_014537.1"/>
</dbReference>
<dbReference type="eggNOG" id="arCOG00461">
    <property type="taxonomic scope" value="Archaea"/>
</dbReference>
<evidence type="ECO:0000313" key="12">
    <source>
        <dbReference type="EMBL" id="ADN49818.1"/>
    </source>
</evidence>
<feature type="domain" description="HhH-GPD" evidence="11">
    <location>
        <begin position="50"/>
        <end position="205"/>
    </location>
</feature>
<organism evidence="12 13">
    <name type="scientific">Vulcanisaeta distributa (strain DSM 14429 / JCM 11212 / NBRC 100878 / IC-017)</name>
    <dbReference type="NCBI Taxonomy" id="572478"/>
    <lineage>
        <taxon>Archaea</taxon>
        <taxon>Thermoproteota</taxon>
        <taxon>Thermoprotei</taxon>
        <taxon>Thermoproteales</taxon>
        <taxon>Thermoproteaceae</taxon>
        <taxon>Vulcanisaeta</taxon>
    </lineage>
</organism>
<dbReference type="Gene3D" id="1.10.1670.10">
    <property type="entry name" value="Helix-hairpin-Helix base-excision DNA repair enzymes (C-terminal)"/>
    <property type="match status" value="1"/>
</dbReference>
<dbReference type="Gene3D" id="1.10.340.30">
    <property type="entry name" value="Hypothetical protein, domain 2"/>
    <property type="match status" value="1"/>
</dbReference>
<dbReference type="PIRSF" id="PIRSF001435">
    <property type="entry name" value="Nth"/>
    <property type="match status" value="1"/>
</dbReference>
<gene>
    <name evidence="12" type="ordered locus">Vdis_0417</name>
</gene>
<dbReference type="PANTHER" id="PTHR10359">
    <property type="entry name" value="A/G-SPECIFIC ADENINE GLYCOSYLASE/ENDONUCLEASE III"/>
    <property type="match status" value="1"/>
</dbReference>
<dbReference type="OrthoDB" id="19248at2157"/>
<evidence type="ECO:0000259" key="11">
    <source>
        <dbReference type="SMART" id="SM00478"/>
    </source>
</evidence>
<comment type="similarity">
    <text evidence="2">Belongs to the Nth/MutY family.</text>
</comment>
<dbReference type="GO" id="GO:0140097">
    <property type="term" value="F:catalytic activity, acting on DNA"/>
    <property type="evidence" value="ECO:0007669"/>
    <property type="project" value="UniProtKB-ARBA"/>
</dbReference>
<dbReference type="HOGENOM" id="CLU_012862_6_0_2"/>
<protein>
    <submittedName>
        <fullName evidence="12">HhH-GPD family protein</fullName>
    </submittedName>
</protein>
<name>E1QU21_VULDI</name>
<evidence type="ECO:0000256" key="6">
    <source>
        <dbReference type="ARBA" id="ARBA00022801"/>
    </source>
</evidence>
<keyword evidence="9" id="KW-0234">DNA repair</keyword>
<evidence type="ECO:0000256" key="10">
    <source>
        <dbReference type="ARBA" id="ARBA00023295"/>
    </source>
</evidence>
<dbReference type="Proteomes" id="UP000006681">
    <property type="component" value="Chromosome"/>
</dbReference>
<keyword evidence="6" id="KW-0378">Hydrolase</keyword>
<dbReference type="GO" id="GO:0016798">
    <property type="term" value="F:hydrolase activity, acting on glycosyl bonds"/>
    <property type="evidence" value="ECO:0007669"/>
    <property type="project" value="UniProtKB-KW"/>
</dbReference>
<dbReference type="SUPFAM" id="SSF48150">
    <property type="entry name" value="DNA-glycosylase"/>
    <property type="match status" value="1"/>
</dbReference>
<evidence type="ECO:0000256" key="4">
    <source>
        <dbReference type="ARBA" id="ARBA00022723"/>
    </source>
</evidence>
<dbReference type="STRING" id="572478.Vdis_0417"/>
<evidence type="ECO:0000256" key="1">
    <source>
        <dbReference type="ARBA" id="ARBA00001966"/>
    </source>
</evidence>
<dbReference type="GO" id="GO:0051539">
    <property type="term" value="F:4 iron, 4 sulfur cluster binding"/>
    <property type="evidence" value="ECO:0007669"/>
    <property type="project" value="UniProtKB-KW"/>
</dbReference>
<reference evidence="12 13" key="1">
    <citation type="journal article" date="2010" name="Stand. Genomic Sci.">
        <title>Complete genome sequence of Vulcanisaeta distributa type strain (IC-017).</title>
        <authorList>
            <person name="Mavromatis K."/>
            <person name="Sikorski J."/>
            <person name="Pabst E."/>
            <person name="Teshima H."/>
            <person name="Lapidus A."/>
            <person name="Lucas S."/>
            <person name="Nolan M."/>
            <person name="Glavina Del Rio T."/>
            <person name="Cheng J.F."/>
            <person name="Bruce D."/>
            <person name="Goodwin L."/>
            <person name="Pitluck S."/>
            <person name="Liolios K."/>
            <person name="Ivanova N."/>
            <person name="Mikhailova N."/>
            <person name="Pati A."/>
            <person name="Chen A."/>
            <person name="Palaniappan K."/>
            <person name="Land M."/>
            <person name="Hauser L."/>
            <person name="Chang Y.J."/>
            <person name="Jeffries C.D."/>
            <person name="Rohde M."/>
            <person name="Spring S."/>
            <person name="Goker M."/>
            <person name="Wirth R."/>
            <person name="Woyke T."/>
            <person name="Bristow J."/>
            <person name="Eisen J.A."/>
            <person name="Markowitz V."/>
            <person name="Hugenholtz P."/>
            <person name="Klenk H.P."/>
            <person name="Kyrpides N.C."/>
        </authorList>
    </citation>
    <scope>NUCLEOTIDE SEQUENCE [LARGE SCALE GENOMIC DNA]</scope>
    <source>
        <strain evidence="13">DSM 14429 / JCM 11212 / NBRC 100878 / IC-017</strain>
    </source>
</reference>
<keyword evidence="3" id="KW-0004">4Fe-4S</keyword>
<reference evidence="13" key="2">
    <citation type="journal article" date="2010" name="Stand. Genomic Sci.">
        <title>Complete genome sequence of Vulcanisaeta distributa type strain (IC-017T).</title>
        <authorList>
            <person name="Mavromatis K."/>
            <person name="Sikorski J."/>
            <person name="Pabst E."/>
            <person name="Teshima H."/>
            <person name="Lapidus A."/>
            <person name="Lucas S."/>
            <person name="Nolan M."/>
            <person name="Glavina Del Rio T."/>
            <person name="Cheng J."/>
            <person name="Bruce D."/>
            <person name="Goodwin L."/>
            <person name="Pitluck S."/>
            <person name="Liolios K."/>
            <person name="Ivanova N."/>
            <person name="Mikhailova N."/>
            <person name="Pati A."/>
            <person name="Chen A."/>
            <person name="Palaniappan K."/>
            <person name="Land M."/>
            <person name="Hauser L."/>
            <person name="Chang Y."/>
            <person name="Jeffries C."/>
            <person name="Rohde M."/>
            <person name="Spring S."/>
            <person name="Goker M."/>
            <person name="Wirth R."/>
            <person name="Woyke T."/>
            <person name="Bristow J."/>
            <person name="Eisen J."/>
            <person name="Markowitz V."/>
            <person name="Hugenholtz P."/>
            <person name="Klenk H."/>
            <person name="Kyrpides N."/>
        </authorList>
    </citation>
    <scope>NUCLEOTIDE SEQUENCE [LARGE SCALE GENOMIC DNA]</scope>
    <source>
        <strain evidence="13">DSM 14429 / JCM 11212 / NBRC 100878 / IC-017</strain>
    </source>
</reference>
<dbReference type="AlphaFoldDB" id="E1QU21"/>
<evidence type="ECO:0000256" key="3">
    <source>
        <dbReference type="ARBA" id="ARBA00022485"/>
    </source>
</evidence>
<sequence length="230" mass="26294">MNETVNRLIETFRGIKSELESVGWYPVDAESTRWWGGAETPDEVIITAILVQQTRWDVVHEVLNRLRKLGLNTIESIANADPNYLAEVIKGVNYRFTKAQRLVKLARNITVIGGLERLRLKGDVRDFLLNQEGVGRETADSIMLFALNILTLPISQYTKRVFSRVLGINPGNDYDSWKRTLEDLIPRDLYTYKLVHASVITIGKKYCLPDNPLCDKCPLRDLCLYANGRR</sequence>
<dbReference type="InterPro" id="IPR023170">
    <property type="entry name" value="HhH_base_excis_C"/>
</dbReference>
<dbReference type="SMART" id="SM00478">
    <property type="entry name" value="ENDO3c"/>
    <property type="match status" value="1"/>
</dbReference>
<dbReference type="PANTHER" id="PTHR10359:SF19">
    <property type="entry name" value="DNA REPAIR GLYCOSYLASE MJ1434-RELATED"/>
    <property type="match status" value="1"/>
</dbReference>
<dbReference type="InterPro" id="IPR011257">
    <property type="entry name" value="DNA_glycosylase"/>
</dbReference>
<dbReference type="GeneID" id="9751335"/>
<dbReference type="CDD" id="cd00056">
    <property type="entry name" value="ENDO3c"/>
    <property type="match status" value="1"/>
</dbReference>
<dbReference type="KEGG" id="vdi:Vdis_0417"/>
<dbReference type="GO" id="GO:0046872">
    <property type="term" value="F:metal ion binding"/>
    <property type="evidence" value="ECO:0007669"/>
    <property type="project" value="UniProtKB-KW"/>
</dbReference>
<dbReference type="InterPro" id="IPR003265">
    <property type="entry name" value="HhH-GPD_domain"/>
</dbReference>
<dbReference type="EMBL" id="CP002100">
    <property type="protein sequence ID" value="ADN49818.1"/>
    <property type="molecule type" value="Genomic_DNA"/>
</dbReference>
<dbReference type="GO" id="GO:0006284">
    <property type="term" value="P:base-excision repair"/>
    <property type="evidence" value="ECO:0007669"/>
    <property type="project" value="InterPro"/>
</dbReference>
<evidence type="ECO:0000256" key="8">
    <source>
        <dbReference type="ARBA" id="ARBA00023014"/>
    </source>
</evidence>
<keyword evidence="8" id="KW-0411">Iron-sulfur</keyword>
<keyword evidence="4" id="KW-0479">Metal-binding</keyword>
<keyword evidence="5" id="KW-0227">DNA damage</keyword>
<dbReference type="PROSITE" id="PS00764">
    <property type="entry name" value="ENDONUCLEASE_III_1"/>
    <property type="match status" value="1"/>
</dbReference>
<keyword evidence="7" id="KW-0408">Iron</keyword>
<dbReference type="Pfam" id="PF00730">
    <property type="entry name" value="HhH-GPD"/>
    <property type="match status" value="1"/>
</dbReference>
<keyword evidence="10" id="KW-0326">Glycosidase</keyword>
<proteinExistence type="inferred from homology"/>
<evidence type="ECO:0000256" key="7">
    <source>
        <dbReference type="ARBA" id="ARBA00023004"/>
    </source>
</evidence>
<evidence type="ECO:0000256" key="2">
    <source>
        <dbReference type="ARBA" id="ARBA00008343"/>
    </source>
</evidence>
<dbReference type="InterPro" id="IPR004035">
    <property type="entry name" value="Endouclease-III_FeS-bd_BS"/>
</dbReference>
<evidence type="ECO:0000256" key="9">
    <source>
        <dbReference type="ARBA" id="ARBA00023204"/>
    </source>
</evidence>
<comment type="cofactor">
    <cofactor evidence="1">
        <name>[4Fe-4S] cluster</name>
        <dbReference type="ChEBI" id="CHEBI:49883"/>
    </cofactor>
</comment>
<dbReference type="InterPro" id="IPR003651">
    <property type="entry name" value="Endonuclease3_FeS-loop_motif"/>
</dbReference>
<dbReference type="SMART" id="SM00525">
    <property type="entry name" value="FES"/>
    <property type="match status" value="1"/>
</dbReference>